<gene>
    <name evidence="2" type="ORF">QWU01_08740</name>
</gene>
<feature type="signal peptide" evidence="1">
    <location>
        <begin position="1"/>
        <end position="21"/>
    </location>
</feature>
<dbReference type="EMBL" id="JAUEQX010000007">
    <property type="protein sequence ID" value="MDW3776896.1"/>
    <property type="molecule type" value="Genomic_DNA"/>
</dbReference>
<dbReference type="AlphaFoldDB" id="A0AAW9C3Q7"/>
<feature type="chain" id="PRO_5043387326" evidence="1">
    <location>
        <begin position="22"/>
        <end position="107"/>
    </location>
</feature>
<dbReference type="PIRSF" id="PIRSF025560">
    <property type="entry name" value="UCP025560"/>
    <property type="match status" value="1"/>
</dbReference>
<evidence type="ECO:0000313" key="2">
    <source>
        <dbReference type="EMBL" id="MDW3776896.1"/>
    </source>
</evidence>
<organism evidence="2 3">
    <name type="scientific">Kluyvera cryocrescens</name>
    <name type="common">Kluyvera citrophila</name>
    <dbReference type="NCBI Taxonomy" id="580"/>
    <lineage>
        <taxon>Bacteria</taxon>
        <taxon>Pseudomonadati</taxon>
        <taxon>Pseudomonadota</taxon>
        <taxon>Gammaproteobacteria</taxon>
        <taxon>Enterobacterales</taxon>
        <taxon>Enterobacteriaceae</taxon>
        <taxon>Kluyvera</taxon>
    </lineage>
</organism>
<evidence type="ECO:0000313" key="3">
    <source>
        <dbReference type="Proteomes" id="UP001276300"/>
    </source>
</evidence>
<keyword evidence="1" id="KW-0732">Signal</keyword>
<evidence type="ECO:0000256" key="1">
    <source>
        <dbReference type="SAM" id="SignalP"/>
    </source>
</evidence>
<accession>A0AAW9C3Q7</accession>
<dbReference type="InterPro" id="IPR008309">
    <property type="entry name" value="YdbL"/>
</dbReference>
<dbReference type="Pfam" id="PF07027">
    <property type="entry name" value="DUF1318"/>
    <property type="match status" value="1"/>
</dbReference>
<dbReference type="RefSeq" id="WP_112205235.1">
    <property type="nucleotide sequence ID" value="NZ_CP134165.1"/>
</dbReference>
<protein>
    <submittedName>
        <fullName evidence="2">YdbL family protein</fullName>
    </submittedName>
</protein>
<reference evidence="2" key="1">
    <citation type="journal article" date="2023" name="J Glob Antimicrob Resist">
        <title>Emergence of NDM-1 and KPC-3 carbapenemases in Kluyvera cryocrescens: Investigating genetic heterogeneity and acquisition routes of blaNDM-1 in Enterobacterales species in Portugal.</title>
        <authorList>
            <person name="Loiodice M."/>
            <person name="Ribeiro M."/>
            <person name="Peixe L."/>
            <person name="Novais A."/>
        </authorList>
    </citation>
    <scope>NUCLEOTIDE SEQUENCE</scope>
    <source>
        <strain evidence="2">K629</strain>
    </source>
</reference>
<comment type="caution">
    <text evidence="2">The sequence shown here is derived from an EMBL/GenBank/DDBJ whole genome shotgun (WGS) entry which is preliminary data.</text>
</comment>
<sequence length="107" mass="11782">MRKRGIIALLALSLLSTQALALTLTDARQQGRVGETQSGYLAAIKQDNETLALVKKINQARSESYQQLAQSNSLSQQEVARLAGKKLIEKAQQGEYVQGINGQWVRK</sequence>
<proteinExistence type="predicted"/>
<name>A0AAW9C3Q7_KLUCR</name>
<dbReference type="Proteomes" id="UP001276300">
    <property type="component" value="Unassembled WGS sequence"/>
</dbReference>